<dbReference type="Proteomes" id="UP000245884">
    <property type="component" value="Unassembled WGS sequence"/>
</dbReference>
<gene>
    <name evidence="6" type="ORF">BDZ90DRAFT_257794</name>
</gene>
<dbReference type="InterPro" id="IPR001461">
    <property type="entry name" value="Aspartic_peptidase_A1"/>
</dbReference>
<keyword evidence="4" id="KW-0732">Signal</keyword>
<feature type="domain" description="Peptidase A1" evidence="5">
    <location>
        <begin position="121"/>
        <end position="413"/>
    </location>
</feature>
<dbReference type="GO" id="GO:0006508">
    <property type="term" value="P:proteolysis"/>
    <property type="evidence" value="ECO:0007669"/>
    <property type="project" value="UniProtKB-KW"/>
</dbReference>
<evidence type="ECO:0000313" key="6">
    <source>
        <dbReference type="EMBL" id="PWN30732.1"/>
    </source>
</evidence>
<keyword evidence="6" id="KW-0645">Protease</keyword>
<protein>
    <submittedName>
        <fullName evidence="6">Acid protease</fullName>
    </submittedName>
</protein>
<proteinExistence type="inferred from homology"/>
<name>A0A316UZS9_9BASI</name>
<dbReference type="GO" id="GO:0004190">
    <property type="term" value="F:aspartic-type endopeptidase activity"/>
    <property type="evidence" value="ECO:0007669"/>
    <property type="project" value="UniProtKB-KW"/>
</dbReference>
<evidence type="ECO:0000256" key="2">
    <source>
        <dbReference type="ARBA" id="ARBA00022750"/>
    </source>
</evidence>
<organism evidence="6 7">
    <name type="scientific">Jaminaea rosea</name>
    <dbReference type="NCBI Taxonomy" id="1569628"/>
    <lineage>
        <taxon>Eukaryota</taxon>
        <taxon>Fungi</taxon>
        <taxon>Dikarya</taxon>
        <taxon>Basidiomycota</taxon>
        <taxon>Ustilaginomycotina</taxon>
        <taxon>Exobasidiomycetes</taxon>
        <taxon>Microstromatales</taxon>
        <taxon>Microstromatales incertae sedis</taxon>
        <taxon>Jaminaea</taxon>
    </lineage>
</organism>
<keyword evidence="7" id="KW-1185">Reference proteome</keyword>
<dbReference type="InterPro" id="IPR033121">
    <property type="entry name" value="PEPTIDASE_A1"/>
</dbReference>
<feature type="compositionally biased region" description="Low complexity" evidence="3">
    <location>
        <begin position="432"/>
        <end position="472"/>
    </location>
</feature>
<feature type="compositionally biased region" description="Polar residues" evidence="3">
    <location>
        <begin position="415"/>
        <end position="431"/>
    </location>
</feature>
<dbReference type="GeneID" id="37029822"/>
<dbReference type="PROSITE" id="PS00141">
    <property type="entry name" value="ASP_PROTEASE"/>
    <property type="match status" value="1"/>
</dbReference>
<feature type="compositionally biased region" description="Low complexity" evidence="3">
    <location>
        <begin position="480"/>
        <end position="490"/>
    </location>
</feature>
<dbReference type="InterPro" id="IPR001969">
    <property type="entry name" value="Aspartic_peptidase_AS"/>
</dbReference>
<accession>A0A316UZS9</accession>
<dbReference type="RefSeq" id="XP_025365344.1">
    <property type="nucleotide sequence ID" value="XM_025507999.1"/>
</dbReference>
<dbReference type="InterPro" id="IPR034164">
    <property type="entry name" value="Pepsin-like_dom"/>
</dbReference>
<dbReference type="Pfam" id="PF00026">
    <property type="entry name" value="Asp"/>
    <property type="match status" value="1"/>
</dbReference>
<evidence type="ECO:0000256" key="1">
    <source>
        <dbReference type="ARBA" id="ARBA00007447"/>
    </source>
</evidence>
<comment type="similarity">
    <text evidence="1">Belongs to the peptidase A1 family.</text>
</comment>
<dbReference type="EMBL" id="KZ819662">
    <property type="protein sequence ID" value="PWN30732.1"/>
    <property type="molecule type" value="Genomic_DNA"/>
</dbReference>
<dbReference type="PANTHER" id="PTHR47966:SF57">
    <property type="entry name" value="PEPTIDASE A1 DOMAIN-CONTAINING PROTEIN"/>
    <property type="match status" value="1"/>
</dbReference>
<dbReference type="OrthoDB" id="660550at2759"/>
<dbReference type="STRING" id="1569628.A0A316UZS9"/>
<feature type="signal peptide" evidence="4">
    <location>
        <begin position="1"/>
        <end position="21"/>
    </location>
</feature>
<reference evidence="6 7" key="1">
    <citation type="journal article" date="2018" name="Mol. Biol. Evol.">
        <title>Broad Genomic Sampling Reveals a Smut Pathogenic Ancestry of the Fungal Clade Ustilaginomycotina.</title>
        <authorList>
            <person name="Kijpornyongpan T."/>
            <person name="Mondo S.J."/>
            <person name="Barry K."/>
            <person name="Sandor L."/>
            <person name="Lee J."/>
            <person name="Lipzen A."/>
            <person name="Pangilinan J."/>
            <person name="LaButti K."/>
            <person name="Hainaut M."/>
            <person name="Henrissat B."/>
            <person name="Grigoriev I.V."/>
            <person name="Spatafora J.W."/>
            <person name="Aime M.C."/>
        </authorList>
    </citation>
    <scope>NUCLEOTIDE SEQUENCE [LARGE SCALE GENOMIC DNA]</scope>
    <source>
        <strain evidence="6 7">MCA 5214</strain>
    </source>
</reference>
<keyword evidence="2" id="KW-0378">Hydrolase</keyword>
<keyword evidence="2" id="KW-0064">Aspartyl protease</keyword>
<feature type="region of interest" description="Disordered" evidence="3">
    <location>
        <begin position="413"/>
        <end position="544"/>
    </location>
</feature>
<evidence type="ECO:0000313" key="7">
    <source>
        <dbReference type="Proteomes" id="UP000245884"/>
    </source>
</evidence>
<dbReference type="PROSITE" id="PS51767">
    <property type="entry name" value="PEPTIDASE_A1"/>
    <property type="match status" value="1"/>
</dbReference>
<sequence length="544" mass="57131">MRLYRLTALTLLSISLSLTLAKTPTTSSDHGFVVRKTRSHAELASRLDFKAAEDTARDVVGDVIKAVINETVGFVATRLSLKHVPVIDKPKASDKKLIHAFRMTTPNGRTKYRVLPSGGEFRLPITIGGKSYEPLADTGKRTNGPEGSSDILLDSKAGYIGPPESNTGKRFHAAYGGGADVQGDIYLDNVTALGITIPNLAVGKTTTGSLIAEDLKPPPSGVFGLGYDGSSTFFLNTGDKRLEPFMVRSVRTGLLKQFAIDLSTKGGSIDVNSAVNSAGVGFTNIGEDGYWSLSGTINGQTISGTIDSGTDHILGPKDDVLKLFKAMGLQIIEDDVGNVGAHVGCYKGATLDFVFGSATATVTGPTSTTPREEGGCVLSLFGVDGLTDWIIGQPFFFSTYTVFDPVNKRIGLKSKQPSESVPSTAGTPQNSTDPTNNGTTTDTGPTTNTTVTNPPTDTTNTTNTTNTTGTPTIPIPTVGPPSNSTTTVNPPTIPSPADDPHRVAIPNGPWPIDPCHGGSCKEEQPKKASVLKAPGRCPSKHSRS</sequence>
<evidence type="ECO:0000256" key="3">
    <source>
        <dbReference type="SAM" id="MobiDB-lite"/>
    </source>
</evidence>
<dbReference type="PANTHER" id="PTHR47966">
    <property type="entry name" value="BETA-SITE APP-CLEAVING ENZYME, ISOFORM A-RELATED"/>
    <property type="match status" value="1"/>
</dbReference>
<dbReference type="Gene3D" id="2.40.70.10">
    <property type="entry name" value="Acid Proteases"/>
    <property type="match status" value="2"/>
</dbReference>
<feature type="chain" id="PRO_5016358833" evidence="4">
    <location>
        <begin position="22"/>
        <end position="544"/>
    </location>
</feature>
<evidence type="ECO:0000259" key="5">
    <source>
        <dbReference type="PROSITE" id="PS51767"/>
    </source>
</evidence>
<dbReference type="CDD" id="cd05471">
    <property type="entry name" value="pepsin_like"/>
    <property type="match status" value="1"/>
</dbReference>
<dbReference type="SUPFAM" id="SSF50630">
    <property type="entry name" value="Acid proteases"/>
    <property type="match status" value="1"/>
</dbReference>
<dbReference type="AlphaFoldDB" id="A0A316UZS9"/>
<evidence type="ECO:0000256" key="4">
    <source>
        <dbReference type="SAM" id="SignalP"/>
    </source>
</evidence>
<dbReference type="InterPro" id="IPR021109">
    <property type="entry name" value="Peptidase_aspartic_dom_sf"/>
</dbReference>